<dbReference type="AlphaFoldDB" id="A0A4R3KVC9"/>
<dbReference type="OrthoDB" id="12362at2"/>
<gene>
    <name evidence="1" type="ORF">EDD65_10615</name>
</gene>
<dbReference type="EMBL" id="SMAE01000006">
    <property type="protein sequence ID" value="TCS89349.1"/>
    <property type="molecule type" value="Genomic_DNA"/>
</dbReference>
<proteinExistence type="predicted"/>
<organism evidence="1 2">
    <name type="scientific">Keratinibaculum paraultunense</name>
    <dbReference type="NCBI Taxonomy" id="1278232"/>
    <lineage>
        <taxon>Bacteria</taxon>
        <taxon>Bacillati</taxon>
        <taxon>Bacillota</taxon>
        <taxon>Tissierellia</taxon>
        <taxon>Tissierellales</taxon>
        <taxon>Tepidimicrobiaceae</taxon>
        <taxon>Keratinibaculum</taxon>
    </lineage>
</organism>
<sequence length="287" mass="33356">MSNLDDKLTWYKLKFKQLNPIHIGKKNYGVLSETRLFIPGWTMWGSLVNSYGKLNGEIDEAFQEGKTLFKNITCFYPEPLDGEVMFPNFKDGKLYMGNISETDFRMRYTDTYVSTAIEAPYFAAMEESLHEIEIILPGEKGNTEKELYWVGLVGIEKDREEEFKKFINQLVEIYVGGDLTYGFGKMEFIHGGLEELLVDKNELKKWGINETGNIINDKNCFIKNYVEFKNNYELKKGSLEFIVMYDFSSDIPSIETKGYYFTPGSEININNQEKRKFTLKRGVFVEI</sequence>
<keyword evidence="2" id="KW-1185">Reference proteome</keyword>
<accession>A0A4R3KVC9</accession>
<name>A0A4R3KVC9_9FIRM</name>
<dbReference type="Proteomes" id="UP000294567">
    <property type="component" value="Unassembled WGS sequence"/>
</dbReference>
<reference evidence="1 2" key="1">
    <citation type="submission" date="2019-03" db="EMBL/GenBank/DDBJ databases">
        <title>Genomic Encyclopedia of Type Strains, Phase IV (KMG-IV): sequencing the most valuable type-strain genomes for metagenomic binning, comparative biology and taxonomic classification.</title>
        <authorList>
            <person name="Goeker M."/>
        </authorList>
    </citation>
    <scope>NUCLEOTIDE SEQUENCE [LARGE SCALE GENOMIC DNA]</scope>
    <source>
        <strain evidence="1 2">DSM 26752</strain>
    </source>
</reference>
<comment type="caution">
    <text evidence="1">The sequence shown here is derived from an EMBL/GenBank/DDBJ whole genome shotgun (WGS) entry which is preliminary data.</text>
</comment>
<evidence type="ECO:0000313" key="1">
    <source>
        <dbReference type="EMBL" id="TCS89349.1"/>
    </source>
</evidence>
<protein>
    <submittedName>
        <fullName evidence="1">Uncharacterized protein</fullName>
    </submittedName>
</protein>
<dbReference type="RefSeq" id="WP_132027409.1">
    <property type="nucleotide sequence ID" value="NZ_CP068564.1"/>
</dbReference>
<evidence type="ECO:0000313" key="2">
    <source>
        <dbReference type="Proteomes" id="UP000294567"/>
    </source>
</evidence>